<dbReference type="Pfam" id="PF04055">
    <property type="entry name" value="Radical_SAM"/>
    <property type="match status" value="1"/>
</dbReference>
<name>A0A9Q2CXV7_9STAP</name>
<comment type="pathway">
    <text evidence="8">Purine metabolism; 7-cyano-7-deazaguanine biosynthesis.</text>
</comment>
<dbReference type="SUPFAM" id="SSF102114">
    <property type="entry name" value="Radical SAM enzymes"/>
    <property type="match status" value="1"/>
</dbReference>
<dbReference type="GO" id="GO:0016840">
    <property type="term" value="F:carbon-nitrogen lyase activity"/>
    <property type="evidence" value="ECO:0007669"/>
    <property type="project" value="UniProtKB-UniRule"/>
</dbReference>
<evidence type="ECO:0000256" key="3">
    <source>
        <dbReference type="ARBA" id="ARBA00022723"/>
    </source>
</evidence>
<dbReference type="NCBIfam" id="TIGR03365">
    <property type="entry name" value="Bsubt_queE"/>
    <property type="match status" value="1"/>
</dbReference>
<dbReference type="PANTHER" id="PTHR42836:SF1">
    <property type="entry name" value="7-CARBOXY-7-DEAZAGUANINE SYNTHASE"/>
    <property type="match status" value="1"/>
</dbReference>
<evidence type="ECO:0000313" key="11">
    <source>
        <dbReference type="Proteomes" id="UP000579136"/>
    </source>
</evidence>
<dbReference type="RefSeq" id="WP_183672617.1">
    <property type="nucleotide sequence ID" value="NZ_CBCRYX010000011.1"/>
</dbReference>
<dbReference type="Gene3D" id="3.20.20.70">
    <property type="entry name" value="Aldolase class I"/>
    <property type="match status" value="1"/>
</dbReference>
<dbReference type="EC" id="4.3.99.3" evidence="8"/>
<dbReference type="Proteomes" id="UP000579136">
    <property type="component" value="Unassembled WGS sequence"/>
</dbReference>
<keyword evidence="5 8" id="KW-0408">Iron</keyword>
<evidence type="ECO:0000256" key="1">
    <source>
        <dbReference type="ARBA" id="ARBA00022485"/>
    </source>
</evidence>
<dbReference type="InterPro" id="IPR007197">
    <property type="entry name" value="rSAM"/>
</dbReference>
<dbReference type="SFLD" id="SFLDS00029">
    <property type="entry name" value="Radical_SAM"/>
    <property type="match status" value="1"/>
</dbReference>
<evidence type="ECO:0000256" key="6">
    <source>
        <dbReference type="ARBA" id="ARBA00023014"/>
    </source>
</evidence>
<feature type="binding site" evidence="8">
    <location>
        <begin position="17"/>
        <end position="19"/>
    </location>
    <ligand>
        <name>substrate</name>
    </ligand>
</feature>
<feature type="binding site" evidence="8">
    <location>
        <position position="40"/>
    </location>
    <ligand>
        <name>[4Fe-4S] cluster</name>
        <dbReference type="ChEBI" id="CHEBI:49883"/>
        <note>4Fe-4S-S-AdoMet</note>
    </ligand>
</feature>
<dbReference type="PIRSF" id="PIRSF000370">
    <property type="entry name" value="QueE"/>
    <property type="match status" value="1"/>
</dbReference>
<comment type="function">
    <text evidence="8">Catalyzes the complex heterocyclic radical-mediated conversion of 6-carboxy-5,6,7,8-tetrahydropterin (CPH4) to 7-carboxy-7-deazaguanine (CDG), a step common to the biosynthetic pathways of all 7-deazapurine-containing compounds.</text>
</comment>
<feature type="binding site" evidence="8">
    <location>
        <position position="45"/>
    </location>
    <ligand>
        <name>Mg(2+)</name>
        <dbReference type="ChEBI" id="CHEBI:18420"/>
    </ligand>
</feature>
<comment type="cofactor">
    <cofactor evidence="8">
        <name>S-adenosyl-L-methionine</name>
        <dbReference type="ChEBI" id="CHEBI:59789"/>
    </cofactor>
    <text evidence="8">Binds 1 S-adenosyl-L-methionine per subunit.</text>
</comment>
<organism evidence="10 11">
    <name type="scientific">Nosocomiicoccus ampullae</name>
    <dbReference type="NCBI Taxonomy" id="489910"/>
    <lineage>
        <taxon>Bacteria</taxon>
        <taxon>Bacillati</taxon>
        <taxon>Bacillota</taxon>
        <taxon>Bacilli</taxon>
        <taxon>Bacillales</taxon>
        <taxon>Staphylococcaceae</taxon>
        <taxon>Nosocomiicoccus</taxon>
    </lineage>
</organism>
<evidence type="ECO:0000256" key="4">
    <source>
        <dbReference type="ARBA" id="ARBA00022842"/>
    </source>
</evidence>
<comment type="cofactor">
    <cofactor evidence="8">
        <name>Mg(2+)</name>
        <dbReference type="ChEBI" id="CHEBI:18420"/>
    </cofactor>
</comment>
<feature type="binding site" evidence="8">
    <location>
        <position position="32"/>
    </location>
    <ligand>
        <name>substrate</name>
    </ligand>
</feature>
<proteinExistence type="inferred from homology"/>
<dbReference type="GO" id="GO:1904047">
    <property type="term" value="F:S-adenosyl-L-methionine binding"/>
    <property type="evidence" value="ECO:0007669"/>
    <property type="project" value="UniProtKB-UniRule"/>
</dbReference>
<keyword evidence="1 8" id="KW-0004">4Fe-4S</keyword>
<dbReference type="AlphaFoldDB" id="A0A9Q2CXV7"/>
<keyword evidence="6 8" id="KW-0411">Iron-sulfur</keyword>
<sequence length="246" mass="28260">MREQKKMPIMEIFGPTIQGEGMVIGRKTMFVRTGGCDYSCSWCDSAFTWNGEEKARVLSAKEVYDEIEEIGYIDNVRNYNHVTITGGNPALINKPMNDLIDMLHNDGVKVGLETQGSIYQDWFLKIDDLTISPKPPSSNMEINFNILDDIIDKLNKGNVNFSLKVVIFNEEDFEYAKYVHNRYKKYNRDFYVSVGNPDPYEDGNISQRLLNDLKNLWDLVLNDPAANDFKPLPQLHALIYDNERGV</sequence>
<keyword evidence="7 8" id="KW-0456">Lyase</keyword>
<feature type="binding site" evidence="8">
    <location>
        <position position="85"/>
    </location>
    <ligand>
        <name>substrate</name>
    </ligand>
</feature>
<dbReference type="InterPro" id="IPR058240">
    <property type="entry name" value="rSAM_sf"/>
</dbReference>
<comment type="caution">
    <text evidence="8">Lacks conserved residue(s) required for the propagation of feature annotation.</text>
</comment>
<evidence type="ECO:0000259" key="9">
    <source>
        <dbReference type="PROSITE" id="PS51918"/>
    </source>
</evidence>
<dbReference type="CDD" id="cd01335">
    <property type="entry name" value="Radical_SAM"/>
    <property type="match status" value="1"/>
</dbReference>
<evidence type="ECO:0000256" key="8">
    <source>
        <dbReference type="HAMAP-Rule" id="MF_00917"/>
    </source>
</evidence>
<keyword evidence="3 8" id="KW-0479">Metal-binding</keyword>
<accession>A0A9Q2CXV7</accession>
<evidence type="ECO:0000256" key="2">
    <source>
        <dbReference type="ARBA" id="ARBA00022691"/>
    </source>
</evidence>
<feature type="binding site" evidence="8">
    <location>
        <position position="36"/>
    </location>
    <ligand>
        <name>[4Fe-4S] cluster</name>
        <dbReference type="ChEBI" id="CHEBI:49883"/>
        <note>4Fe-4S-S-AdoMet</note>
    </ligand>
</feature>
<reference evidence="10 11" key="1">
    <citation type="submission" date="2020-08" db="EMBL/GenBank/DDBJ databases">
        <title>Genomic Encyclopedia of Type Strains, Phase IV (KMG-IV): sequencing the most valuable type-strain genomes for metagenomic binning, comparative biology and taxonomic classification.</title>
        <authorList>
            <person name="Goeker M."/>
        </authorList>
    </citation>
    <scope>NUCLEOTIDE SEQUENCE [LARGE SCALE GENOMIC DNA]</scope>
    <source>
        <strain evidence="10 11">DSM 19163</strain>
    </source>
</reference>
<keyword evidence="8" id="KW-0671">Queuosine biosynthesis</keyword>
<dbReference type="GO" id="GO:0051539">
    <property type="term" value="F:4 iron, 4 sulfur cluster binding"/>
    <property type="evidence" value="ECO:0007669"/>
    <property type="project" value="UniProtKB-UniRule"/>
</dbReference>
<comment type="similarity">
    <text evidence="8">Belongs to the radical SAM superfamily. 7-carboxy-7-deazaguanine synthase family.</text>
</comment>
<comment type="caution">
    <text evidence="10">The sequence shown here is derived from an EMBL/GenBank/DDBJ whole genome shotgun (WGS) entry which is preliminary data.</text>
</comment>
<feature type="binding site" evidence="8">
    <location>
        <begin position="132"/>
        <end position="134"/>
    </location>
    <ligand>
        <name>S-adenosyl-L-methionine</name>
        <dbReference type="ChEBI" id="CHEBI:59789"/>
    </ligand>
</feature>
<comment type="catalytic activity">
    <reaction evidence="8">
        <text>6-carboxy-5,6,7,8-tetrahydropterin + H(+) = 7-carboxy-7-carbaguanine + NH4(+)</text>
        <dbReference type="Rhea" id="RHEA:27974"/>
        <dbReference type="ChEBI" id="CHEBI:15378"/>
        <dbReference type="ChEBI" id="CHEBI:28938"/>
        <dbReference type="ChEBI" id="CHEBI:61032"/>
        <dbReference type="ChEBI" id="CHEBI:61036"/>
        <dbReference type="EC" id="4.3.99.3"/>
    </reaction>
</comment>
<keyword evidence="2 8" id="KW-0949">S-adenosyl-L-methionine</keyword>
<dbReference type="PROSITE" id="PS51918">
    <property type="entry name" value="RADICAL_SAM"/>
    <property type="match status" value="1"/>
</dbReference>
<dbReference type="EMBL" id="JACHHF010000001">
    <property type="protein sequence ID" value="MBB5175180.1"/>
    <property type="molecule type" value="Genomic_DNA"/>
</dbReference>
<dbReference type="InterPro" id="IPR024924">
    <property type="entry name" value="7-CO-7-deazaguanine_synth-like"/>
</dbReference>
<feature type="binding site" evidence="8">
    <location>
        <position position="87"/>
    </location>
    <ligand>
        <name>S-adenosyl-L-methionine</name>
        <dbReference type="ChEBI" id="CHEBI:59789"/>
    </ligand>
</feature>
<dbReference type="GO" id="GO:0008616">
    <property type="term" value="P:tRNA queuosine(34) biosynthetic process"/>
    <property type="evidence" value="ECO:0007669"/>
    <property type="project" value="UniProtKB-UniRule"/>
</dbReference>
<feature type="domain" description="Radical SAM core" evidence="9">
    <location>
        <begin position="23"/>
        <end position="244"/>
    </location>
</feature>
<gene>
    <name evidence="8" type="primary">queE</name>
    <name evidence="10" type="ORF">HNQ45_000038</name>
</gene>
<dbReference type="InterPro" id="IPR013785">
    <property type="entry name" value="Aldolase_TIM"/>
</dbReference>
<dbReference type="PANTHER" id="PTHR42836">
    <property type="entry name" value="7-CARBOXY-7-DEAZAGUANINE SYNTHASE"/>
    <property type="match status" value="1"/>
</dbReference>
<keyword evidence="4 8" id="KW-0460">Magnesium</keyword>
<feature type="binding site" evidence="8">
    <location>
        <position position="43"/>
    </location>
    <ligand>
        <name>[4Fe-4S] cluster</name>
        <dbReference type="ChEBI" id="CHEBI:49883"/>
        <note>4Fe-4S-S-AdoMet</note>
    </ligand>
</feature>
<comment type="cofactor">
    <cofactor evidence="8">
        <name>[4Fe-4S] cluster</name>
        <dbReference type="ChEBI" id="CHEBI:49883"/>
    </cofactor>
    <text evidence="8">Binds 1 [4Fe-4S] cluster. The cluster is coordinated with 3 cysteines and an exchangeable S-adenosyl-L-methionine.</text>
</comment>
<dbReference type="HAMAP" id="MF_00917">
    <property type="entry name" value="QueE"/>
    <property type="match status" value="1"/>
</dbReference>
<dbReference type="SFLD" id="SFLDF00300">
    <property type="entry name" value="7-carboxy-7-deazaguanine_synth"/>
    <property type="match status" value="1"/>
</dbReference>
<keyword evidence="11" id="KW-1185">Reference proteome</keyword>
<evidence type="ECO:0000256" key="5">
    <source>
        <dbReference type="ARBA" id="ARBA00023004"/>
    </source>
</evidence>
<feature type="binding site" evidence="8">
    <location>
        <begin position="42"/>
        <end position="44"/>
    </location>
    <ligand>
        <name>S-adenosyl-L-methionine</name>
        <dbReference type="ChEBI" id="CHEBI:59789"/>
    </ligand>
</feature>
<protein>
    <recommendedName>
        <fullName evidence="8">7-carboxy-7-deazaguanine synthase</fullName>
        <shortName evidence="8">CDG synthase</shortName>
        <ecNumber evidence="8">4.3.99.3</ecNumber>
    </recommendedName>
    <alternativeName>
        <fullName evidence="8">Queuosine biosynthesis protein QueE</fullName>
    </alternativeName>
</protein>
<evidence type="ECO:0000256" key="7">
    <source>
        <dbReference type="ARBA" id="ARBA00023239"/>
    </source>
</evidence>
<dbReference type="GO" id="GO:0000287">
    <property type="term" value="F:magnesium ion binding"/>
    <property type="evidence" value="ECO:0007669"/>
    <property type="project" value="UniProtKB-UniRule"/>
</dbReference>
<dbReference type="InterPro" id="IPR017742">
    <property type="entry name" value="Deazaguanine_synth"/>
</dbReference>
<comment type="subunit">
    <text evidence="8">Homodimer.</text>
</comment>
<evidence type="ECO:0000313" key="10">
    <source>
        <dbReference type="EMBL" id="MBB5175180.1"/>
    </source>
</evidence>